<keyword evidence="3" id="KW-1185">Reference proteome</keyword>
<name>A0ABV8URQ1_9PROT</name>
<dbReference type="RefSeq" id="WP_382423772.1">
    <property type="nucleotide sequence ID" value="NZ_JBHSCW010000015.1"/>
</dbReference>
<dbReference type="Proteomes" id="UP001595799">
    <property type="component" value="Unassembled WGS sequence"/>
</dbReference>
<gene>
    <name evidence="2" type="ORF">ACFOW6_17775</name>
</gene>
<accession>A0ABV8URQ1</accession>
<evidence type="ECO:0000313" key="3">
    <source>
        <dbReference type="Proteomes" id="UP001595799"/>
    </source>
</evidence>
<proteinExistence type="predicted"/>
<comment type="caution">
    <text evidence="2">The sequence shown here is derived from an EMBL/GenBank/DDBJ whole genome shotgun (WGS) entry which is preliminary data.</text>
</comment>
<organism evidence="2 3">
    <name type="scientific">Fodinicurvata halophila</name>
    <dbReference type="NCBI Taxonomy" id="1419723"/>
    <lineage>
        <taxon>Bacteria</taxon>
        <taxon>Pseudomonadati</taxon>
        <taxon>Pseudomonadota</taxon>
        <taxon>Alphaproteobacteria</taxon>
        <taxon>Rhodospirillales</taxon>
        <taxon>Rhodovibrionaceae</taxon>
        <taxon>Fodinicurvata</taxon>
    </lineage>
</organism>
<evidence type="ECO:0000256" key="1">
    <source>
        <dbReference type="SAM" id="MobiDB-lite"/>
    </source>
</evidence>
<reference evidence="3" key="1">
    <citation type="journal article" date="2019" name="Int. J. Syst. Evol. Microbiol.">
        <title>The Global Catalogue of Microorganisms (GCM) 10K type strain sequencing project: providing services to taxonomists for standard genome sequencing and annotation.</title>
        <authorList>
            <consortium name="The Broad Institute Genomics Platform"/>
            <consortium name="The Broad Institute Genome Sequencing Center for Infectious Disease"/>
            <person name="Wu L."/>
            <person name="Ma J."/>
        </authorList>
    </citation>
    <scope>NUCLEOTIDE SEQUENCE [LARGE SCALE GENOMIC DNA]</scope>
    <source>
        <strain evidence="3">CECT 8472</strain>
    </source>
</reference>
<sequence length="218" mass="25011">MSRRPTGLLDELTELQVESGILPENFRDPDAPNYAEQAEAHKALDDAAAQALNDPANSNGQPVREWFRDAETDEFFEPRAGLPTHEAARYHREAERKVRDLTARDFRAFREQDEQKQKVVDELWQEFGKEAPDLARSLPPEAIEAAAKRRAQSREVEYDLSRRTDREDFVMDVALDLRDAVEKAEADQQARQQQESNEGPKSGLKDLIDFRQTVTGYR</sequence>
<evidence type="ECO:0000313" key="2">
    <source>
        <dbReference type="EMBL" id="MFC4353396.1"/>
    </source>
</evidence>
<feature type="region of interest" description="Disordered" evidence="1">
    <location>
        <begin position="183"/>
        <end position="218"/>
    </location>
</feature>
<dbReference type="EMBL" id="JBHSCW010000015">
    <property type="protein sequence ID" value="MFC4353396.1"/>
    <property type="molecule type" value="Genomic_DNA"/>
</dbReference>
<protein>
    <submittedName>
        <fullName evidence="2">Uncharacterized protein</fullName>
    </submittedName>
</protein>